<feature type="chain" id="PRO_5047250783" description="Lipoprotein" evidence="1">
    <location>
        <begin position="20"/>
        <end position="162"/>
    </location>
</feature>
<protein>
    <recommendedName>
        <fullName evidence="4">Lipoprotein</fullName>
    </recommendedName>
</protein>
<gene>
    <name evidence="2" type="ORF">JOC54_003560</name>
</gene>
<dbReference type="EMBL" id="JAFBCV010000013">
    <property type="protein sequence ID" value="MBM7840279.1"/>
    <property type="molecule type" value="Genomic_DNA"/>
</dbReference>
<name>A0ABS2T0P6_9BACI</name>
<feature type="signal peptide" evidence="1">
    <location>
        <begin position="1"/>
        <end position="19"/>
    </location>
</feature>
<evidence type="ECO:0008006" key="4">
    <source>
        <dbReference type="Google" id="ProtNLM"/>
    </source>
</evidence>
<evidence type="ECO:0000313" key="2">
    <source>
        <dbReference type="EMBL" id="MBM7840279.1"/>
    </source>
</evidence>
<evidence type="ECO:0000256" key="1">
    <source>
        <dbReference type="SAM" id="SignalP"/>
    </source>
</evidence>
<dbReference type="PROSITE" id="PS51257">
    <property type="entry name" value="PROKAR_LIPOPROTEIN"/>
    <property type="match status" value="1"/>
</dbReference>
<organism evidence="2 3">
    <name type="scientific">Shouchella xiaoxiensis</name>
    <dbReference type="NCBI Taxonomy" id="766895"/>
    <lineage>
        <taxon>Bacteria</taxon>
        <taxon>Bacillati</taxon>
        <taxon>Bacillota</taxon>
        <taxon>Bacilli</taxon>
        <taxon>Bacillales</taxon>
        <taxon>Bacillaceae</taxon>
        <taxon>Shouchella</taxon>
    </lineage>
</organism>
<sequence length="162" mass="18262">MIKSFFMISAISTSILFLAACTSEVQDDLLNYLNGDEMEELAQMEREIIDDYDTIATSTMEDSQAASFLDENVIAPYEEFYSALEEFDISTTDVQEVHDIYIEAAGYQLEGFFVLKDGLEASDFAIIEEGNELLAEGRALIDRYASEIETLADENNIELEEE</sequence>
<proteinExistence type="predicted"/>
<keyword evidence="3" id="KW-1185">Reference proteome</keyword>
<reference evidence="2" key="1">
    <citation type="submission" date="2021-01" db="EMBL/GenBank/DDBJ databases">
        <title>Genomic Encyclopedia of Type Strains, Phase IV (KMG-IV): sequencing the most valuable type-strain genomes for metagenomic binning, comparative biology and taxonomic classification.</title>
        <authorList>
            <person name="Goeker M."/>
        </authorList>
    </citation>
    <scope>NUCLEOTIDE SEQUENCE</scope>
    <source>
        <strain evidence="2">DSM 21943</strain>
    </source>
</reference>
<keyword evidence="1" id="KW-0732">Signal</keyword>
<dbReference type="RefSeq" id="WP_204467810.1">
    <property type="nucleotide sequence ID" value="NZ_JAFBCV010000013.1"/>
</dbReference>
<comment type="caution">
    <text evidence="2">The sequence shown here is derived from an EMBL/GenBank/DDBJ whole genome shotgun (WGS) entry which is preliminary data.</text>
</comment>
<dbReference type="Proteomes" id="UP001179280">
    <property type="component" value="Unassembled WGS sequence"/>
</dbReference>
<evidence type="ECO:0000313" key="3">
    <source>
        <dbReference type="Proteomes" id="UP001179280"/>
    </source>
</evidence>
<accession>A0ABS2T0P6</accession>